<organism evidence="1 2">
    <name type="scientific">Pararge aegeria aegeria</name>
    <dbReference type="NCBI Taxonomy" id="348720"/>
    <lineage>
        <taxon>Eukaryota</taxon>
        <taxon>Metazoa</taxon>
        <taxon>Ecdysozoa</taxon>
        <taxon>Arthropoda</taxon>
        <taxon>Hexapoda</taxon>
        <taxon>Insecta</taxon>
        <taxon>Pterygota</taxon>
        <taxon>Neoptera</taxon>
        <taxon>Endopterygota</taxon>
        <taxon>Lepidoptera</taxon>
        <taxon>Glossata</taxon>
        <taxon>Ditrysia</taxon>
        <taxon>Papilionoidea</taxon>
        <taxon>Nymphalidae</taxon>
        <taxon>Satyrinae</taxon>
        <taxon>Satyrini</taxon>
        <taxon>Parargina</taxon>
        <taxon>Pararge</taxon>
    </lineage>
</organism>
<dbReference type="Proteomes" id="UP000838756">
    <property type="component" value="Unassembled WGS sequence"/>
</dbReference>
<evidence type="ECO:0000313" key="1">
    <source>
        <dbReference type="EMBL" id="CAH2269017.1"/>
    </source>
</evidence>
<keyword evidence="2" id="KW-1185">Reference proteome</keyword>
<dbReference type="EMBL" id="CAKXAJ010026487">
    <property type="protein sequence ID" value="CAH2269017.1"/>
    <property type="molecule type" value="Genomic_DNA"/>
</dbReference>
<protein>
    <submittedName>
        <fullName evidence="1">Jg16041 protein</fullName>
    </submittedName>
</protein>
<comment type="caution">
    <text evidence="1">The sequence shown here is derived from an EMBL/GenBank/DDBJ whole genome shotgun (WGS) entry which is preliminary data.</text>
</comment>
<accession>A0A8S4SPH7</accession>
<evidence type="ECO:0000313" key="2">
    <source>
        <dbReference type="Proteomes" id="UP000838756"/>
    </source>
</evidence>
<sequence>MPRKRGLYRYRDQRTSHFFVILELDINKIEQEGDIGAPIGISRQTNHDLMSPHITRDRREYPPIEPIVCED</sequence>
<reference evidence="1" key="1">
    <citation type="submission" date="2022-03" db="EMBL/GenBank/DDBJ databases">
        <authorList>
            <person name="Lindestad O."/>
        </authorList>
    </citation>
    <scope>NUCLEOTIDE SEQUENCE</scope>
</reference>
<gene>
    <name evidence="1" type="primary">jg16041</name>
    <name evidence="1" type="ORF">PAEG_LOCUS27315</name>
</gene>
<proteinExistence type="predicted"/>
<dbReference type="AlphaFoldDB" id="A0A8S4SPH7"/>
<name>A0A8S4SPH7_9NEOP</name>